<dbReference type="InterPro" id="IPR029472">
    <property type="entry name" value="Copia-like_N"/>
</dbReference>
<dbReference type="CDD" id="cd09272">
    <property type="entry name" value="RNase_HI_RT_Ty1"/>
    <property type="match status" value="1"/>
</dbReference>
<dbReference type="Pfam" id="PF14244">
    <property type="entry name" value="Retrotran_gag_3"/>
    <property type="match status" value="1"/>
</dbReference>
<evidence type="ECO:0008006" key="6">
    <source>
        <dbReference type="Google" id="ProtNLM"/>
    </source>
</evidence>
<evidence type="ECO:0000313" key="5">
    <source>
        <dbReference type="Proteomes" id="UP001408789"/>
    </source>
</evidence>
<evidence type="ECO:0000256" key="1">
    <source>
        <dbReference type="SAM" id="MobiDB-lite"/>
    </source>
</evidence>
<evidence type="ECO:0000259" key="2">
    <source>
        <dbReference type="Pfam" id="PF07727"/>
    </source>
</evidence>
<dbReference type="InterPro" id="IPR043502">
    <property type="entry name" value="DNA/RNA_pol_sf"/>
</dbReference>
<reference evidence="4 5" key="1">
    <citation type="submission" date="2024-04" db="EMBL/GenBank/DDBJ databases">
        <title>The reference genome of an endangered Asteraceae, Deinandra increscens subsp. villosa, native to the Central Coast of California.</title>
        <authorList>
            <person name="Guilliams M."/>
            <person name="Hasenstab-Lehman K."/>
            <person name="Meyer R."/>
            <person name="Mcevoy S."/>
        </authorList>
    </citation>
    <scope>NUCLEOTIDE SEQUENCE [LARGE SCALE GENOMIC DNA]</scope>
    <source>
        <tissue evidence="4">Leaf</tissue>
    </source>
</reference>
<gene>
    <name evidence="4" type="ORF">SSX86_014902</name>
</gene>
<dbReference type="PANTHER" id="PTHR11439">
    <property type="entry name" value="GAG-POL-RELATED RETROTRANSPOSON"/>
    <property type="match status" value="1"/>
</dbReference>
<keyword evidence="5" id="KW-1185">Reference proteome</keyword>
<evidence type="ECO:0000259" key="3">
    <source>
        <dbReference type="Pfam" id="PF14244"/>
    </source>
</evidence>
<accession>A0AAP0CYW0</accession>
<name>A0AAP0CYW0_9ASTR</name>
<comment type="caution">
    <text evidence="4">The sequence shown here is derived from an EMBL/GenBank/DDBJ whole genome shotgun (WGS) entry which is preliminary data.</text>
</comment>
<feature type="region of interest" description="Disordered" evidence="1">
    <location>
        <begin position="318"/>
        <end position="440"/>
    </location>
</feature>
<feature type="compositionally biased region" description="Polar residues" evidence="1">
    <location>
        <begin position="320"/>
        <end position="335"/>
    </location>
</feature>
<sequence>MSSLDFGDPLYLHPSDTNNLSIINIKLTGTENYSTWSSSMQLALQVKNKTGFIDGTCVKSTDNPTLAKQWDRCNSVVLSWILNSISDELYVGQIFSKVASEIWAELKETYNKIDGSIIYKLHKQINSLSQNGSPISDYYHKLNCMWKQYDTMIDLPKCTCVASDDLTKFNQRIKLMQFLMGLDDIYQPLRSQLLSKDPLPTVKNAFAIISNEESHRAINFSTKNQATVFAAKAHDFKKKSYKSQPLKCTHCNLNGHTSDKCYELVGYPPNYKKKTNLQRAQQNFNHENKKVVNAAQATNFPFTPDQVNKIMSMICEKNEGSPSNSSGWCFSSTPTPDDEGMSHNHEEHNTSNRDQTPPQTVLTGTTNSEPGSSQTTSGQSNRNSNSMDDPSSESIVHRHGSSNEVLEEIDASASPRIELTDPEGVTNFNKTPQRRSTRQPTVPKHFNEYVIEGKVKYGIEKLDINNAFLYGSLNEEVYMTLPEGYYNKSETRVCKLVKSLYGLKQAPRQWNEKLTKTLVEIGFAQSKNDYSLFVKSEKGSICVLLVYVDDIILTGNNLSALEEVKRCLMSKFKIKDLGDLKYFLGIEVLKSDQGLVLCQRKYCLELLSEFGLLASKPVHNPIEQNVIVTNKQNSYKEDRELDNITGYQKLIGKLIYLTLTRPDISYTVGCLSQFMHKPLDSHLKIAMRLLRYLKNSPGKGCLFSKSDTLNLSAFADSDWGKCLATRRCISGYCIYLGNSLVSWKSKKQPTVSRSSAEAEYRAMALTGCEVTWLIKLLADLNIQCNLPVSLYCDNRAAVLMTANPVFHDRTKHFEIDLHFIREKVMAGVLKVEKIDTKEQPADIFTKGLGITQHNSLCDKLKLIDIFTPSN</sequence>
<dbReference type="SUPFAM" id="SSF56672">
    <property type="entry name" value="DNA/RNA polymerases"/>
    <property type="match status" value="1"/>
</dbReference>
<dbReference type="Pfam" id="PF07727">
    <property type="entry name" value="RVT_2"/>
    <property type="match status" value="1"/>
</dbReference>
<dbReference type="Proteomes" id="UP001408789">
    <property type="component" value="Unassembled WGS sequence"/>
</dbReference>
<evidence type="ECO:0000313" key="4">
    <source>
        <dbReference type="EMBL" id="KAK9065501.1"/>
    </source>
</evidence>
<feature type="domain" description="Reverse transcriptase Ty1/copia-type" evidence="2">
    <location>
        <begin position="457"/>
        <end position="623"/>
    </location>
</feature>
<feature type="compositionally biased region" description="Basic and acidic residues" evidence="1">
    <location>
        <begin position="340"/>
        <end position="351"/>
    </location>
</feature>
<dbReference type="PANTHER" id="PTHR11439:SF489">
    <property type="entry name" value="RNA-DIRECTED DNA POLYMERASE"/>
    <property type="match status" value="1"/>
</dbReference>
<dbReference type="AlphaFoldDB" id="A0AAP0CYW0"/>
<feature type="domain" description="Retrotransposon Copia-like N-terminal" evidence="3">
    <location>
        <begin position="13"/>
        <end position="59"/>
    </location>
</feature>
<feature type="compositionally biased region" description="Polar residues" evidence="1">
    <location>
        <begin position="352"/>
        <end position="394"/>
    </location>
</feature>
<organism evidence="4 5">
    <name type="scientific">Deinandra increscens subsp. villosa</name>
    <dbReference type="NCBI Taxonomy" id="3103831"/>
    <lineage>
        <taxon>Eukaryota</taxon>
        <taxon>Viridiplantae</taxon>
        <taxon>Streptophyta</taxon>
        <taxon>Embryophyta</taxon>
        <taxon>Tracheophyta</taxon>
        <taxon>Spermatophyta</taxon>
        <taxon>Magnoliopsida</taxon>
        <taxon>eudicotyledons</taxon>
        <taxon>Gunneridae</taxon>
        <taxon>Pentapetalae</taxon>
        <taxon>asterids</taxon>
        <taxon>campanulids</taxon>
        <taxon>Asterales</taxon>
        <taxon>Asteraceae</taxon>
        <taxon>Asteroideae</taxon>
        <taxon>Heliantheae alliance</taxon>
        <taxon>Madieae</taxon>
        <taxon>Madiinae</taxon>
        <taxon>Deinandra</taxon>
    </lineage>
</organism>
<protein>
    <recommendedName>
        <fullName evidence="6">Reverse transcriptase Ty1/copia-type domain-containing protein</fullName>
    </recommendedName>
</protein>
<dbReference type="EMBL" id="JBCNJP010000016">
    <property type="protein sequence ID" value="KAK9065501.1"/>
    <property type="molecule type" value="Genomic_DNA"/>
</dbReference>
<dbReference type="InterPro" id="IPR013103">
    <property type="entry name" value="RVT_2"/>
</dbReference>
<proteinExistence type="predicted"/>